<name>A0AAW1RKV2_9CHLO</name>
<sequence length="142" mass="16638">MIAWACWCYRIATQKLRLAQKICGYASMQPPQVRVRDLFNEQYEGALWDSPAQRAKAYMAFYQRANRAATNAKRRRSYARLRYETRQRELLNDLKRTPSRQPRATTISKYGITWSVTDKEWVLDGKQNLAPYVHPAPAKNPL</sequence>
<reference evidence="1 2" key="1">
    <citation type="journal article" date="2024" name="Nat. Commun.">
        <title>Phylogenomics reveals the evolutionary origins of lichenization in chlorophyte algae.</title>
        <authorList>
            <person name="Puginier C."/>
            <person name="Libourel C."/>
            <person name="Otte J."/>
            <person name="Skaloud P."/>
            <person name="Haon M."/>
            <person name="Grisel S."/>
            <person name="Petersen M."/>
            <person name="Berrin J.G."/>
            <person name="Delaux P.M."/>
            <person name="Dal Grande F."/>
            <person name="Keller J."/>
        </authorList>
    </citation>
    <scope>NUCLEOTIDE SEQUENCE [LARGE SCALE GENOMIC DNA]</scope>
    <source>
        <strain evidence="1 2">SAG 2145</strain>
    </source>
</reference>
<proteinExistence type="predicted"/>
<keyword evidence="2" id="KW-1185">Reference proteome</keyword>
<gene>
    <name evidence="1" type="ORF">WJX74_001500</name>
</gene>
<evidence type="ECO:0000313" key="1">
    <source>
        <dbReference type="EMBL" id="KAK9834424.1"/>
    </source>
</evidence>
<accession>A0AAW1RKV2</accession>
<protein>
    <submittedName>
        <fullName evidence="1">Uncharacterized protein</fullName>
    </submittedName>
</protein>
<dbReference type="Proteomes" id="UP001438707">
    <property type="component" value="Unassembled WGS sequence"/>
</dbReference>
<comment type="caution">
    <text evidence="1">The sequence shown here is derived from an EMBL/GenBank/DDBJ whole genome shotgun (WGS) entry which is preliminary data.</text>
</comment>
<evidence type="ECO:0000313" key="2">
    <source>
        <dbReference type="Proteomes" id="UP001438707"/>
    </source>
</evidence>
<dbReference type="AlphaFoldDB" id="A0AAW1RKV2"/>
<dbReference type="EMBL" id="JALJOS010000009">
    <property type="protein sequence ID" value="KAK9834424.1"/>
    <property type="molecule type" value="Genomic_DNA"/>
</dbReference>
<organism evidence="1 2">
    <name type="scientific">Apatococcus lobatus</name>
    <dbReference type="NCBI Taxonomy" id="904363"/>
    <lineage>
        <taxon>Eukaryota</taxon>
        <taxon>Viridiplantae</taxon>
        <taxon>Chlorophyta</taxon>
        <taxon>core chlorophytes</taxon>
        <taxon>Trebouxiophyceae</taxon>
        <taxon>Chlorellales</taxon>
        <taxon>Chlorellaceae</taxon>
        <taxon>Apatococcus</taxon>
    </lineage>
</organism>